<name>A0ACC6M9U1_9BACI</name>
<keyword evidence="2" id="KW-1185">Reference proteome</keyword>
<proteinExistence type="predicted"/>
<accession>A0ACC6M9U1</accession>
<comment type="caution">
    <text evidence="1">The sequence shown here is derived from an EMBL/GenBank/DDBJ whole genome shotgun (WGS) entry which is preliminary data.</text>
</comment>
<evidence type="ECO:0000313" key="2">
    <source>
        <dbReference type="Proteomes" id="UP001277972"/>
    </source>
</evidence>
<sequence length="468" mass="54408">MRRVSLHEKLMPFMKKHQLIHQDATVLVGVSGGADSLLLLHYLVNMKEQLRLKVIAVSVDHGLRGEESKEDVRYVKNICEQLQIPCITREVDVKSRKELHKEGTQVAARTLRYQAFEEVMQETKADFLALAHHGDDQVETVLMRLVRQSNPAALAGMPIKRRFAGGYIIRPFLPLSKEDIYQYCRELQLTPREDPSNQSITYTRNYFRLRVIPLLKEQESQVHHHVQEMTERMEEDQTYLLNEAEKMVEKVVTYKDSLAFFDISAFQSYPIALQRRAFHLILNYLYKKVPTDLNIQHEKDFFALLDQQKSNVTVDFPKSLKISKNYQELRFYFRTDVNKEWEVHQTINVPSEITLPNDATLKVEYASDPICENSQTLHIPIECESLFPLSIRVRKPGDRMTVRGLHGRKKVKDIFIDEKIPVYLRDSWPLIFGADGSLLWMAGLKKAEIKGKRSVGEYIVLTYTDLSN</sequence>
<evidence type="ECO:0000313" key="1">
    <source>
        <dbReference type="EMBL" id="MDX8047714.1"/>
    </source>
</evidence>
<gene>
    <name evidence="1" type="primary">tilS</name>
    <name evidence="1" type="ORF">SH601_17280</name>
</gene>
<keyword evidence="1" id="KW-0436">Ligase</keyword>
<dbReference type="Proteomes" id="UP001277972">
    <property type="component" value="Unassembled WGS sequence"/>
</dbReference>
<dbReference type="EC" id="6.3.4.19" evidence="1"/>
<organism evidence="1 2">
    <name type="scientific">Gracilibacillus pellucidus</name>
    <dbReference type="NCBI Taxonomy" id="3095368"/>
    <lineage>
        <taxon>Bacteria</taxon>
        <taxon>Bacillati</taxon>
        <taxon>Bacillota</taxon>
        <taxon>Bacilli</taxon>
        <taxon>Bacillales</taxon>
        <taxon>Bacillaceae</taxon>
        <taxon>Gracilibacillus</taxon>
    </lineage>
</organism>
<protein>
    <submittedName>
        <fullName evidence="1">tRNA lysidine(34) synthetase TilS</fullName>
        <ecNumber evidence="1">6.3.4.19</ecNumber>
    </submittedName>
</protein>
<reference evidence="1" key="1">
    <citation type="submission" date="2023-11" db="EMBL/GenBank/DDBJ databases">
        <title>Gracilibacillus pellucida a moderately halophilic bacterium isolated from saline soil in Xinjiang province.</title>
        <authorList>
            <person name="Zhang Z."/>
            <person name="Tan F."/>
            <person name="Wang Y."/>
            <person name="Xia M."/>
        </authorList>
    </citation>
    <scope>NUCLEOTIDE SEQUENCE</scope>
    <source>
        <strain evidence="1">S3-1-1</strain>
    </source>
</reference>
<dbReference type="EMBL" id="JAWZSR010000021">
    <property type="protein sequence ID" value="MDX8047714.1"/>
    <property type="molecule type" value="Genomic_DNA"/>
</dbReference>